<feature type="transmembrane region" description="Helical" evidence="8">
    <location>
        <begin position="164"/>
        <end position="184"/>
    </location>
</feature>
<keyword evidence="7 8" id="KW-0472">Membrane</keyword>
<organism evidence="9 10">
    <name type="scientific">Zoogloea ramigera</name>
    <dbReference type="NCBI Taxonomy" id="350"/>
    <lineage>
        <taxon>Bacteria</taxon>
        <taxon>Pseudomonadati</taxon>
        <taxon>Pseudomonadota</taxon>
        <taxon>Betaproteobacteria</taxon>
        <taxon>Rhodocyclales</taxon>
        <taxon>Zoogloeaceae</taxon>
        <taxon>Zoogloea</taxon>
    </lineage>
</organism>
<feature type="transmembrane region" description="Helical" evidence="8">
    <location>
        <begin position="132"/>
        <end position="157"/>
    </location>
</feature>
<dbReference type="PANTHER" id="PTHR34979:SF1">
    <property type="entry name" value="INNER MEMBRANE PROTEIN YGAZ"/>
    <property type="match status" value="1"/>
</dbReference>
<feature type="transmembrane region" description="Helical" evidence="8">
    <location>
        <begin position="204"/>
        <end position="224"/>
    </location>
</feature>
<feature type="transmembrane region" description="Helical" evidence="8">
    <location>
        <begin position="49"/>
        <end position="72"/>
    </location>
</feature>
<dbReference type="PANTHER" id="PTHR34979">
    <property type="entry name" value="INNER MEMBRANE PROTEIN YGAZ"/>
    <property type="match status" value="1"/>
</dbReference>
<sequence length="234" mass="24700">MSPSFKAGAREGFRVCLPVSVGLIPWALVTGLAMVSAGFTPVQAMGMSFIVFGATAQLGTLPLIAIGAPWWLILATALVVNLRFVIFSAALAGPLAGGTLLQRWLCGYLLTDGVFATCLERLRSDADPAWRLGYYLAPSMWCALLWQCSTLTGVLAAGAIPRGWSLEFMASIALLVLLVPMARVRPMLVAMLTGGVLSVLLRGLPLRLGVMAAIVGGIAAGFATEHLQKKTEAR</sequence>
<dbReference type="GO" id="GO:0005886">
    <property type="term" value="C:plasma membrane"/>
    <property type="evidence" value="ECO:0007669"/>
    <property type="project" value="UniProtKB-SubCell"/>
</dbReference>
<accession>A0A4Y4CVK4</accession>
<keyword evidence="5 8" id="KW-0812">Transmembrane</keyword>
<dbReference type="RefSeq" id="WP_141353735.1">
    <property type="nucleotide sequence ID" value="NZ_BJNV01000058.1"/>
</dbReference>
<dbReference type="AlphaFoldDB" id="A0A4Y4CVK4"/>
<evidence type="ECO:0000256" key="8">
    <source>
        <dbReference type="SAM" id="Phobius"/>
    </source>
</evidence>
<keyword evidence="4" id="KW-1003">Cell membrane</keyword>
<evidence type="ECO:0000256" key="2">
    <source>
        <dbReference type="ARBA" id="ARBA00010735"/>
    </source>
</evidence>
<dbReference type="OrthoDB" id="9179311at2"/>
<dbReference type="InterPro" id="IPR011606">
    <property type="entry name" value="Brnchd-chn_aa_trnsp_permease"/>
</dbReference>
<comment type="subcellular location">
    <subcellularLocation>
        <location evidence="1">Cell membrane</location>
        <topology evidence="1">Multi-pass membrane protein</topology>
    </subcellularLocation>
</comment>
<evidence type="ECO:0000256" key="1">
    <source>
        <dbReference type="ARBA" id="ARBA00004651"/>
    </source>
</evidence>
<dbReference type="Proteomes" id="UP000318422">
    <property type="component" value="Unassembled WGS sequence"/>
</dbReference>
<comment type="caution">
    <text evidence="9">The sequence shown here is derived from an EMBL/GenBank/DDBJ whole genome shotgun (WGS) entry which is preliminary data.</text>
</comment>
<evidence type="ECO:0000256" key="4">
    <source>
        <dbReference type="ARBA" id="ARBA00022475"/>
    </source>
</evidence>
<gene>
    <name evidence="9" type="ORF">ZRA01_30040</name>
</gene>
<evidence type="ECO:0000256" key="6">
    <source>
        <dbReference type="ARBA" id="ARBA00022989"/>
    </source>
</evidence>
<keyword evidence="6 8" id="KW-1133">Transmembrane helix</keyword>
<evidence type="ECO:0000313" key="10">
    <source>
        <dbReference type="Proteomes" id="UP000318422"/>
    </source>
</evidence>
<comment type="similarity">
    <text evidence="2">Belongs to the AzlC family.</text>
</comment>
<evidence type="ECO:0000256" key="7">
    <source>
        <dbReference type="ARBA" id="ARBA00023136"/>
    </source>
</evidence>
<feature type="transmembrane region" description="Helical" evidence="8">
    <location>
        <begin position="84"/>
        <end position="105"/>
    </location>
</feature>
<name>A0A4Y4CVK4_ZOORA</name>
<evidence type="ECO:0000313" key="9">
    <source>
        <dbReference type="EMBL" id="GEC96931.1"/>
    </source>
</evidence>
<feature type="transmembrane region" description="Helical" evidence="8">
    <location>
        <begin position="12"/>
        <end position="37"/>
    </location>
</feature>
<protein>
    <submittedName>
        <fullName evidence="9">Membrane protein</fullName>
    </submittedName>
</protein>
<dbReference type="GO" id="GO:1903785">
    <property type="term" value="P:L-valine transmembrane transport"/>
    <property type="evidence" value="ECO:0007669"/>
    <property type="project" value="TreeGrafter"/>
</dbReference>
<keyword evidence="10" id="KW-1185">Reference proteome</keyword>
<dbReference type="EMBL" id="BJNV01000058">
    <property type="protein sequence ID" value="GEC96931.1"/>
    <property type="molecule type" value="Genomic_DNA"/>
</dbReference>
<evidence type="ECO:0000256" key="5">
    <source>
        <dbReference type="ARBA" id="ARBA00022692"/>
    </source>
</evidence>
<reference evidence="9 10" key="1">
    <citation type="submission" date="2019-06" db="EMBL/GenBank/DDBJ databases">
        <title>Whole genome shotgun sequence of Zoogloea ramigera NBRC 15342.</title>
        <authorList>
            <person name="Hosoyama A."/>
            <person name="Uohara A."/>
            <person name="Ohji S."/>
            <person name="Ichikawa N."/>
        </authorList>
    </citation>
    <scope>NUCLEOTIDE SEQUENCE [LARGE SCALE GENOMIC DNA]</scope>
    <source>
        <strain evidence="9 10">NBRC 15342</strain>
    </source>
</reference>
<evidence type="ECO:0000256" key="3">
    <source>
        <dbReference type="ARBA" id="ARBA00022448"/>
    </source>
</evidence>
<dbReference type="Pfam" id="PF03591">
    <property type="entry name" value="AzlC"/>
    <property type="match status" value="1"/>
</dbReference>
<keyword evidence="3" id="KW-0813">Transport</keyword>
<proteinExistence type="inferred from homology"/>